<dbReference type="Ensembl" id="ENSMMUT00000082328.1">
    <property type="protein sequence ID" value="ENSMMUP00000064588.1"/>
    <property type="gene ID" value="ENSMMUG00000056226.1"/>
</dbReference>
<accession>A0A5F7ZG36</accession>
<reference evidence="2" key="1">
    <citation type="journal article" date="2007" name="Science">
        <title>Evolutionary and biomedical insights from the rhesus macaque genome.</title>
        <authorList>
            <person name="Gibbs R.A."/>
            <person name="Rogers J."/>
            <person name="Katze M.G."/>
            <person name="Bumgarner R."/>
            <person name="Weinstock G.M."/>
            <person name="Mardis E.R."/>
            <person name="Remington K.A."/>
            <person name="Strausberg R.L."/>
            <person name="Venter J.C."/>
            <person name="Wilson R.K."/>
            <person name="Batzer M.A."/>
            <person name="Bustamante C.D."/>
            <person name="Eichler E.E."/>
            <person name="Hahn M.W."/>
            <person name="Hardison R.C."/>
            <person name="Makova K.D."/>
            <person name="Miller W."/>
            <person name="Milosavljevic A."/>
            <person name="Palermo R.E."/>
            <person name="Siepel A."/>
            <person name="Sikela J.M."/>
            <person name="Attaway T."/>
            <person name="Bell S."/>
            <person name="Bernard K.E."/>
            <person name="Buhay C.J."/>
            <person name="Chandrabose M.N."/>
            <person name="Dao M."/>
            <person name="Davis C."/>
            <person name="Delehaunty K.D."/>
            <person name="Ding Y."/>
            <person name="Dinh H.H."/>
            <person name="Dugan-Rocha S."/>
            <person name="Fulton L.A."/>
            <person name="Gabisi R.A."/>
            <person name="Garner T.T."/>
            <person name="Godfrey J."/>
            <person name="Hawes A.C."/>
            <person name="Hernandez J."/>
            <person name="Hines S."/>
            <person name="Holder M."/>
            <person name="Hume J."/>
            <person name="Jhangiani S.N."/>
            <person name="Joshi V."/>
            <person name="Khan Z.M."/>
            <person name="Kirkness E.F."/>
            <person name="Cree A."/>
            <person name="Fowler R.G."/>
            <person name="Lee S."/>
            <person name="Lewis L.R."/>
            <person name="Li Z."/>
            <person name="Liu Y.-S."/>
            <person name="Moore S.M."/>
            <person name="Muzny D."/>
            <person name="Nazareth L.V."/>
            <person name="Ngo D.N."/>
            <person name="Okwuonu G.O."/>
            <person name="Pai G."/>
            <person name="Parker D."/>
            <person name="Paul H.A."/>
            <person name="Pfannkoch C."/>
            <person name="Pohl C.S."/>
            <person name="Rogers Y.-H.C."/>
            <person name="Ruiz S.J."/>
            <person name="Sabo A."/>
            <person name="Santibanez J."/>
            <person name="Schneider B.W."/>
            <person name="Smith S.M."/>
            <person name="Sodergren E."/>
            <person name="Svatek A.F."/>
            <person name="Utterback T.R."/>
            <person name="Vattathil S."/>
            <person name="Warren W."/>
            <person name="White C.S."/>
            <person name="Chinwalla A.T."/>
            <person name="Feng Y."/>
            <person name="Halpern A.L."/>
            <person name="Hillier L.W."/>
            <person name="Huang X."/>
            <person name="Minx P."/>
            <person name="Nelson J.O."/>
            <person name="Pepin K.H."/>
            <person name="Qin X."/>
            <person name="Sutton G.G."/>
            <person name="Venter E."/>
            <person name="Walenz B.P."/>
            <person name="Wallis J.W."/>
            <person name="Worley K.C."/>
            <person name="Yang S.-P."/>
            <person name="Jones S.M."/>
            <person name="Marra M.A."/>
            <person name="Rocchi M."/>
            <person name="Schein J.E."/>
            <person name="Baertsch R."/>
            <person name="Clarke L."/>
            <person name="Csuros M."/>
            <person name="Glasscock J."/>
            <person name="Harris R.A."/>
            <person name="Havlak P."/>
            <person name="Jackson A.R."/>
            <person name="Jiang H."/>
            <person name="Liu Y."/>
            <person name="Messina D.N."/>
            <person name="Shen Y."/>
            <person name="Song H.X.-Z."/>
            <person name="Wylie T."/>
            <person name="Zhang L."/>
            <person name="Birney E."/>
            <person name="Han K."/>
            <person name="Konkel M.K."/>
            <person name="Lee J."/>
            <person name="Smit A.F.A."/>
            <person name="Ullmer B."/>
            <person name="Wang H."/>
            <person name="Xing J."/>
            <person name="Burhans R."/>
            <person name="Cheng Z."/>
            <person name="Karro J.E."/>
            <person name="Ma J."/>
            <person name="Raney B."/>
            <person name="She X."/>
            <person name="Cox M.J."/>
            <person name="Demuth J.P."/>
            <person name="Dumas L.J."/>
            <person name="Han S.-G."/>
            <person name="Hopkins J."/>
            <person name="Karimpour-Fard A."/>
            <person name="Kim Y.H."/>
            <person name="Pollack J.R."/>
            <person name="Vinar T."/>
            <person name="Addo-Quaye C."/>
            <person name="Degenhardt J."/>
            <person name="Denby A."/>
            <person name="Hubisz M.J."/>
            <person name="Indap A."/>
            <person name="Kosiol C."/>
            <person name="Lahn B.T."/>
            <person name="Lawson H.A."/>
            <person name="Marklein A."/>
            <person name="Nielsen R."/>
            <person name="Vallender E.J."/>
            <person name="Clark A.G."/>
            <person name="Ferguson B."/>
            <person name="Hernandez R.D."/>
            <person name="Hirani K."/>
            <person name="Kehrer-Sawatzki H."/>
            <person name="Kolb J."/>
            <person name="Patil S."/>
            <person name="Pu L.-L."/>
            <person name="Ren Y."/>
            <person name="Smith D.G."/>
            <person name="Wheeler D.A."/>
            <person name="Schenck I."/>
            <person name="Ball E.V."/>
            <person name="Chen R."/>
            <person name="Cooper D.N."/>
            <person name="Giardine B."/>
            <person name="Hsu F."/>
            <person name="Kent W.J."/>
            <person name="Lesk A."/>
            <person name="Nelson D.L."/>
            <person name="O'brien W.E."/>
            <person name="Pruefer K."/>
            <person name="Stenson P.D."/>
            <person name="Wallace J.C."/>
            <person name="Ke H."/>
            <person name="Liu X.-M."/>
            <person name="Wang P."/>
            <person name="Xiang A.P."/>
            <person name="Yang F."/>
            <person name="Barber G.P."/>
            <person name="Haussler D."/>
            <person name="Karolchik D."/>
            <person name="Kern A.D."/>
            <person name="Kuhn R.M."/>
            <person name="Smith K.E."/>
            <person name="Zwieg A.S."/>
        </authorList>
    </citation>
    <scope>NUCLEOTIDE SEQUENCE [LARGE SCALE GENOMIC DNA]</scope>
    <source>
        <strain evidence="2">17573</strain>
    </source>
</reference>
<dbReference type="PANTHER" id="PTHR46254:SF7">
    <property type="entry name" value="PI4-KINASE N-TERMINAL DOMAIN-CONTAINING PROTEIN"/>
    <property type="match status" value="1"/>
</dbReference>
<evidence type="ECO:0000313" key="1">
    <source>
        <dbReference type="Ensembl" id="ENSMMUP00000064588.1"/>
    </source>
</evidence>
<proteinExistence type="predicted"/>
<dbReference type="Bgee" id="ENSMMUG00000056226">
    <property type="expression patterns" value="Expressed in fibroblast and 1 other cell type or tissue"/>
</dbReference>
<name>A0A5F7ZG36_MACMU</name>
<dbReference type="InParanoid" id="A0A5F7ZG36"/>
<protein>
    <submittedName>
        <fullName evidence="1">Uncharacterized protein</fullName>
    </submittedName>
</protein>
<sequence>FSCLSLLSSWYYRCPPPHLANLCIFSGNRVSLCSPGWSRTLGLKRSARLGLPKCWDYRCEPPCPTPLPTFSKITNTSLKNGQVWWLTPVIPSLWDAEAGGSLEARILRPAWAT</sequence>
<dbReference type="AlphaFoldDB" id="A0A5F7ZG36"/>
<reference evidence="1" key="3">
    <citation type="submission" date="2025-08" db="UniProtKB">
        <authorList>
            <consortium name="Ensembl"/>
        </authorList>
    </citation>
    <scope>IDENTIFICATION</scope>
    <source>
        <strain evidence="1">17573</strain>
    </source>
</reference>
<dbReference type="PANTHER" id="PTHR46254">
    <property type="entry name" value="PROTEIN GVQW1-RELATED"/>
    <property type="match status" value="1"/>
</dbReference>
<dbReference type="VEuPathDB" id="HostDB:ENSMMUG00000056226"/>
<reference evidence="1" key="4">
    <citation type="submission" date="2025-09" db="UniProtKB">
        <authorList>
            <consortium name="Ensembl"/>
        </authorList>
    </citation>
    <scope>IDENTIFICATION</scope>
    <source>
        <strain evidence="1">17573</strain>
    </source>
</reference>
<dbReference type="GeneTree" id="ENSGT01150000287333"/>
<evidence type="ECO:0000313" key="2">
    <source>
        <dbReference type="Proteomes" id="UP000006718"/>
    </source>
</evidence>
<keyword evidence="2" id="KW-1185">Reference proteome</keyword>
<dbReference type="Proteomes" id="UP000006718">
    <property type="component" value="Chromosome 15"/>
</dbReference>
<organism evidence="1 2">
    <name type="scientific">Macaca mulatta</name>
    <name type="common">Rhesus macaque</name>
    <dbReference type="NCBI Taxonomy" id="9544"/>
    <lineage>
        <taxon>Eukaryota</taxon>
        <taxon>Metazoa</taxon>
        <taxon>Chordata</taxon>
        <taxon>Craniata</taxon>
        <taxon>Vertebrata</taxon>
        <taxon>Euteleostomi</taxon>
        <taxon>Mammalia</taxon>
        <taxon>Eutheria</taxon>
        <taxon>Euarchontoglires</taxon>
        <taxon>Primates</taxon>
        <taxon>Haplorrhini</taxon>
        <taxon>Catarrhini</taxon>
        <taxon>Cercopithecidae</taxon>
        <taxon>Cercopithecinae</taxon>
        <taxon>Macaca</taxon>
    </lineage>
</organism>
<reference evidence="1" key="2">
    <citation type="submission" date="2019-01" db="EMBL/GenBank/DDBJ databases">
        <authorList>
            <person name="Graves T."/>
            <person name="Eichler E.E."/>
            <person name="Wilson R.K."/>
        </authorList>
    </citation>
    <scope>NUCLEOTIDE SEQUENCE [LARGE SCALE GENOMIC DNA]</scope>
    <source>
        <strain evidence="1">17573</strain>
    </source>
</reference>